<dbReference type="InterPro" id="IPR019438">
    <property type="entry name" value="Q_salvage"/>
</dbReference>
<keyword evidence="1 6" id="KW-0378">Hydrolase</keyword>
<evidence type="ECO:0000256" key="2">
    <source>
        <dbReference type="ARBA" id="ARBA00035119"/>
    </source>
</evidence>
<evidence type="ECO:0000313" key="8">
    <source>
        <dbReference type="Proteomes" id="UP000030672"/>
    </source>
</evidence>
<dbReference type="EMBL" id="KL584825">
    <property type="protein sequence ID" value="KEQ66216.1"/>
    <property type="molecule type" value="Genomic_DNA"/>
</dbReference>
<dbReference type="GeneID" id="63917454"/>
<dbReference type="HOGENOM" id="CLU_036001_2_1_1"/>
<comment type="function">
    <text evidence="6">Catalyzes the hydrolysis of queuosine 5'-phosphate, releasing the nucleobase queuine (q). Is required for salvage of queuine from exogenous queuosine (Q) that is imported and then converted to queuosine 5'-phosphate intracellularly.</text>
</comment>
<proteinExistence type="inferred from homology"/>
<evidence type="ECO:0000256" key="1">
    <source>
        <dbReference type="ARBA" id="ARBA00022801"/>
    </source>
</evidence>
<comment type="similarity">
    <text evidence="2 6">Belongs to the QNG1 protein family.</text>
</comment>
<dbReference type="RefSeq" id="XP_040883239.1">
    <property type="nucleotide sequence ID" value="XM_041024081.1"/>
</dbReference>
<dbReference type="EC" id="3.2.2.-" evidence="6"/>
<sequence>MSDDEVDHELLELLRQSLLGPKPQLDDIGSDTKVLRHAEFIYDNSIDVNVDARGTRAAARLIWEQMQERSYSTETWSEHDLHPKAKDEATLNFIFIMDLLNFSFWSERSENERYAVEYRGKTWTGYWSLVACLQRALEEDIPITTPSFYADEIECPEEKIAYVFRSSTEEAIPLLQERIQCLREAGQVLEDKFDGSVANLVEAANHSAGKLVNLLAHHFTCFRDESTFEKRTVRIMKRPQILAADIWAAFNEESYGEFTDIDSITMFADYRVPQILHTLGCLTYSPPLDSTIRTQQPIAHDSSYEVQLRGCSIWTVEMIRREIARNNPGAKVNAILIDFFLYDLAKEKEKAGEPAIPHHRTRSIWY</sequence>
<dbReference type="AlphaFoldDB" id="A0A074WV13"/>
<reference evidence="7 8" key="1">
    <citation type="journal article" date="2014" name="BMC Genomics">
        <title>Genome sequencing of four Aureobasidium pullulans varieties: biotechnological potential, stress tolerance, and description of new species.</title>
        <authorList>
            <person name="Gostin Ar C."/>
            <person name="Ohm R.A."/>
            <person name="Kogej T."/>
            <person name="Sonjak S."/>
            <person name="Turk M."/>
            <person name="Zajc J."/>
            <person name="Zalar P."/>
            <person name="Grube M."/>
            <person name="Sun H."/>
            <person name="Han J."/>
            <person name="Sharma A."/>
            <person name="Chiniquy J."/>
            <person name="Ngan C.Y."/>
            <person name="Lipzen A."/>
            <person name="Barry K."/>
            <person name="Grigoriev I.V."/>
            <person name="Gunde-Cimerman N."/>
        </authorList>
    </citation>
    <scope>NUCLEOTIDE SEQUENCE [LARGE SCALE GENOMIC DNA]</scope>
    <source>
        <strain evidence="7 8">CBS 110374</strain>
    </source>
</reference>
<dbReference type="PANTHER" id="PTHR21314:SF0">
    <property type="entry name" value="QUEUOSINE 5'-PHOSPHATE N-GLYCOSYLASE_HYDROLASE"/>
    <property type="match status" value="1"/>
</dbReference>
<evidence type="ECO:0000256" key="3">
    <source>
        <dbReference type="ARBA" id="ARBA00035306"/>
    </source>
</evidence>
<evidence type="ECO:0000313" key="7">
    <source>
        <dbReference type="EMBL" id="KEQ66216.1"/>
    </source>
</evidence>
<dbReference type="Pfam" id="PF10343">
    <property type="entry name" value="Q_salvage"/>
    <property type="match status" value="1"/>
</dbReference>
<organism evidence="7 8">
    <name type="scientific">Aureobasidium melanogenum (strain CBS 110374)</name>
    <name type="common">Aureobasidium pullulans var. melanogenum</name>
    <dbReference type="NCBI Taxonomy" id="1043003"/>
    <lineage>
        <taxon>Eukaryota</taxon>
        <taxon>Fungi</taxon>
        <taxon>Dikarya</taxon>
        <taxon>Ascomycota</taxon>
        <taxon>Pezizomycotina</taxon>
        <taxon>Dothideomycetes</taxon>
        <taxon>Dothideomycetidae</taxon>
        <taxon>Dothideales</taxon>
        <taxon>Saccotheciaceae</taxon>
        <taxon>Aureobasidium</taxon>
    </lineage>
</organism>
<comment type="catalytic activity">
    <reaction evidence="5 6">
        <text>queuosine 5'-phosphate + H2O = queuine + D-ribose 5-phosphate</text>
        <dbReference type="Rhea" id="RHEA:75387"/>
        <dbReference type="ChEBI" id="CHEBI:15377"/>
        <dbReference type="ChEBI" id="CHEBI:17433"/>
        <dbReference type="ChEBI" id="CHEBI:78346"/>
        <dbReference type="ChEBI" id="CHEBI:194371"/>
    </reaction>
    <physiologicalReaction direction="left-to-right" evidence="5 6">
        <dbReference type="Rhea" id="RHEA:75388"/>
    </physiologicalReaction>
</comment>
<dbReference type="STRING" id="1043003.A0A074WV13"/>
<dbReference type="Proteomes" id="UP000030672">
    <property type="component" value="Unassembled WGS sequence"/>
</dbReference>
<accession>A0A074WV13</accession>
<protein>
    <recommendedName>
        <fullName evidence="3 6">Queuosine 5'-phosphate N-glycosylase/hydrolase</fullName>
        <ecNumber evidence="6">3.2.2.-</ecNumber>
    </recommendedName>
    <alternativeName>
        <fullName evidence="4 6">Queuosine-nucleotide N-glycosylase/hydrolase</fullName>
    </alternativeName>
</protein>
<dbReference type="GO" id="GO:0016787">
    <property type="term" value="F:hydrolase activity"/>
    <property type="evidence" value="ECO:0007669"/>
    <property type="project" value="UniProtKB-KW"/>
</dbReference>
<keyword evidence="8" id="KW-1185">Reference proteome</keyword>
<gene>
    <name evidence="7" type="ORF">M437DRAFT_62442</name>
</gene>
<dbReference type="PANTHER" id="PTHR21314">
    <property type="entry name" value="QUEUOSINE 5'-PHOSPHATE N-GLYCOSYLASE_HYDROLASE-RELATED"/>
    <property type="match status" value="1"/>
</dbReference>
<dbReference type="GO" id="GO:0006400">
    <property type="term" value="P:tRNA modification"/>
    <property type="evidence" value="ECO:0007669"/>
    <property type="project" value="TreeGrafter"/>
</dbReference>
<name>A0A074WV13_AURM1</name>
<evidence type="ECO:0000256" key="6">
    <source>
        <dbReference type="RuleBase" id="RU365002"/>
    </source>
</evidence>
<evidence type="ECO:0000256" key="5">
    <source>
        <dbReference type="ARBA" id="ARBA00048204"/>
    </source>
</evidence>
<evidence type="ECO:0000256" key="4">
    <source>
        <dbReference type="ARBA" id="ARBA00035393"/>
    </source>
</evidence>